<proteinExistence type="predicted"/>
<evidence type="ECO:0000313" key="2">
    <source>
        <dbReference type="EMBL" id="QDV59033.1"/>
    </source>
</evidence>
<dbReference type="EMBL" id="CP036318">
    <property type="protein sequence ID" value="QDV59033.1"/>
    <property type="molecule type" value="Genomic_DNA"/>
</dbReference>
<name>A0A518J111_9BACT</name>
<evidence type="ECO:0000256" key="1">
    <source>
        <dbReference type="SAM" id="MobiDB-lite"/>
    </source>
</evidence>
<protein>
    <submittedName>
        <fullName evidence="2">Uncharacterized protein</fullName>
    </submittedName>
</protein>
<dbReference type="AlphaFoldDB" id="A0A518J111"/>
<evidence type="ECO:0000313" key="3">
    <source>
        <dbReference type="Proteomes" id="UP000316770"/>
    </source>
</evidence>
<feature type="compositionally biased region" description="Polar residues" evidence="1">
    <location>
        <begin position="26"/>
        <end position="40"/>
    </location>
</feature>
<organism evidence="2 3">
    <name type="scientific">Rosistilla oblonga</name>
    <dbReference type="NCBI Taxonomy" id="2527990"/>
    <lineage>
        <taxon>Bacteria</taxon>
        <taxon>Pseudomonadati</taxon>
        <taxon>Planctomycetota</taxon>
        <taxon>Planctomycetia</taxon>
        <taxon>Pirellulales</taxon>
        <taxon>Pirellulaceae</taxon>
        <taxon>Rosistilla</taxon>
    </lineage>
</organism>
<gene>
    <name evidence="2" type="ORF">Mal33_50580</name>
</gene>
<dbReference type="Proteomes" id="UP000316770">
    <property type="component" value="Chromosome"/>
</dbReference>
<sequence>MARILMDTTLGDPGYGKRYPTELTDVGNSLPNRWTANPRP</sequence>
<keyword evidence="3" id="KW-1185">Reference proteome</keyword>
<accession>A0A518J111</accession>
<feature type="region of interest" description="Disordered" evidence="1">
    <location>
        <begin position="1"/>
        <end position="40"/>
    </location>
</feature>
<reference evidence="2 3" key="1">
    <citation type="submission" date="2019-02" db="EMBL/GenBank/DDBJ databases">
        <title>Deep-cultivation of Planctomycetes and their phenomic and genomic characterization uncovers novel biology.</title>
        <authorList>
            <person name="Wiegand S."/>
            <person name="Jogler M."/>
            <person name="Boedeker C."/>
            <person name="Pinto D."/>
            <person name="Vollmers J."/>
            <person name="Rivas-Marin E."/>
            <person name="Kohn T."/>
            <person name="Peeters S.H."/>
            <person name="Heuer A."/>
            <person name="Rast P."/>
            <person name="Oberbeckmann S."/>
            <person name="Bunk B."/>
            <person name="Jeske O."/>
            <person name="Meyerdierks A."/>
            <person name="Storesund J.E."/>
            <person name="Kallscheuer N."/>
            <person name="Luecker S."/>
            <person name="Lage O.M."/>
            <person name="Pohl T."/>
            <person name="Merkel B.J."/>
            <person name="Hornburger P."/>
            <person name="Mueller R.-W."/>
            <person name="Bruemmer F."/>
            <person name="Labrenz M."/>
            <person name="Spormann A.M."/>
            <person name="Op den Camp H."/>
            <person name="Overmann J."/>
            <person name="Amann R."/>
            <person name="Jetten M.S.M."/>
            <person name="Mascher T."/>
            <person name="Medema M.H."/>
            <person name="Devos D.P."/>
            <person name="Kaster A.-K."/>
            <person name="Ovreas L."/>
            <person name="Rohde M."/>
            <person name="Galperin M.Y."/>
            <person name="Jogler C."/>
        </authorList>
    </citation>
    <scope>NUCLEOTIDE SEQUENCE [LARGE SCALE GENOMIC DNA]</scope>
    <source>
        <strain evidence="2 3">Mal33</strain>
    </source>
</reference>